<dbReference type="InterPro" id="IPR046075">
    <property type="entry name" value="DUF6093"/>
</dbReference>
<proteinExistence type="predicted"/>
<comment type="caution">
    <text evidence="1">The sequence shown here is derived from an EMBL/GenBank/DDBJ whole genome shotgun (WGS) entry which is preliminary data.</text>
</comment>
<dbReference type="AlphaFoldDB" id="A0A0L6CKQ7"/>
<evidence type="ECO:0000313" key="1">
    <source>
        <dbReference type="EMBL" id="KNX38098.1"/>
    </source>
</evidence>
<organism evidence="1 2">
    <name type="scientific">Luteipulveratus halotolerans</name>
    <dbReference type="NCBI Taxonomy" id="1631356"/>
    <lineage>
        <taxon>Bacteria</taxon>
        <taxon>Bacillati</taxon>
        <taxon>Actinomycetota</taxon>
        <taxon>Actinomycetes</taxon>
        <taxon>Micrococcales</taxon>
        <taxon>Dermacoccaceae</taxon>
        <taxon>Luteipulveratus</taxon>
    </lineage>
</organism>
<reference evidence="2" key="1">
    <citation type="submission" date="2015-03" db="EMBL/GenBank/DDBJ databases">
        <title>Luteipulveratus halotolerans sp. nov., a novel actinobacterium (Dermacoccaceae) from Sarawak, Malaysia.</title>
        <authorList>
            <person name="Juboi H."/>
            <person name="Basik A."/>
            <person name="Shamsul S.S."/>
            <person name="Arnold P."/>
            <person name="Schmitt E.K."/>
            <person name="Sanglier J.-J."/>
            <person name="Yeo T."/>
        </authorList>
    </citation>
    <scope>NUCLEOTIDE SEQUENCE [LARGE SCALE GENOMIC DNA]</scope>
    <source>
        <strain evidence="2">C296001</strain>
    </source>
</reference>
<dbReference type="Proteomes" id="UP000037397">
    <property type="component" value="Unassembled WGS sequence"/>
</dbReference>
<name>A0A0L6CKQ7_9MICO</name>
<accession>A0A0L6CKQ7</accession>
<dbReference type="STRING" id="1631356.VV01_14640"/>
<dbReference type="EMBL" id="LAIR01000002">
    <property type="protein sequence ID" value="KNX38098.1"/>
    <property type="molecule type" value="Genomic_DNA"/>
</dbReference>
<evidence type="ECO:0000313" key="2">
    <source>
        <dbReference type="Proteomes" id="UP000037397"/>
    </source>
</evidence>
<protein>
    <submittedName>
        <fullName evidence="1">Uncharacterized protein</fullName>
    </submittedName>
</protein>
<sequence length="142" mass="15628">MLVVSTWFGDDIEAAIPELRAHAEARMVDEVLVEAKTGKTRYNPETGQDEETFEEMYRGRCRWKQNGGTGESQGVVVEGSTITLLPLELHLPVEASAGVREGMRATALTGVHDPALVGRQVWIRREHAASQTTARRLGVSEV</sequence>
<dbReference type="Pfam" id="PF19586">
    <property type="entry name" value="DUF6093"/>
    <property type="match status" value="1"/>
</dbReference>
<gene>
    <name evidence="1" type="ORF">VV01_14640</name>
</gene>
<keyword evidence="2" id="KW-1185">Reference proteome</keyword>